<keyword evidence="3" id="KW-0378">Hydrolase</keyword>
<dbReference type="GO" id="GO:0016811">
    <property type="term" value="F:hydrolase activity, acting on carbon-nitrogen (but not peptide) bonds, in linear amides"/>
    <property type="evidence" value="ECO:0007669"/>
    <property type="project" value="TreeGrafter"/>
</dbReference>
<dbReference type="AlphaFoldDB" id="A0A381PVJ0"/>
<evidence type="ECO:0008006" key="7">
    <source>
        <dbReference type="Google" id="ProtNLM"/>
    </source>
</evidence>
<evidence type="ECO:0000256" key="1">
    <source>
        <dbReference type="ARBA" id="ARBA00001947"/>
    </source>
</evidence>
<comment type="cofactor">
    <cofactor evidence="1">
        <name>Zn(2+)</name>
        <dbReference type="ChEBI" id="CHEBI:29105"/>
    </cofactor>
</comment>
<proteinExistence type="predicted"/>
<evidence type="ECO:0000256" key="3">
    <source>
        <dbReference type="ARBA" id="ARBA00022801"/>
    </source>
</evidence>
<evidence type="ECO:0000313" key="6">
    <source>
        <dbReference type="EMBL" id="SUZ69959.1"/>
    </source>
</evidence>
<evidence type="ECO:0000256" key="2">
    <source>
        <dbReference type="ARBA" id="ARBA00022723"/>
    </source>
</evidence>
<feature type="non-terminal residue" evidence="6">
    <location>
        <position position="1"/>
    </location>
</feature>
<evidence type="ECO:0000256" key="5">
    <source>
        <dbReference type="SAM" id="MobiDB-lite"/>
    </source>
</evidence>
<dbReference type="PANTHER" id="PTHR35005">
    <property type="entry name" value="3-DEHYDRO-SCYLLO-INOSOSE HYDROLASE"/>
    <property type="match status" value="1"/>
</dbReference>
<accession>A0A381PVJ0</accession>
<dbReference type="Gene3D" id="3.40.50.10310">
    <property type="entry name" value="Creatininase"/>
    <property type="match status" value="2"/>
</dbReference>
<keyword evidence="2" id="KW-0479">Metal-binding</keyword>
<dbReference type="SUPFAM" id="SSF102215">
    <property type="entry name" value="Creatininase"/>
    <property type="match status" value="2"/>
</dbReference>
<name>A0A381PVJ0_9ZZZZ</name>
<evidence type="ECO:0000256" key="4">
    <source>
        <dbReference type="ARBA" id="ARBA00022833"/>
    </source>
</evidence>
<dbReference type="EMBL" id="UINC01001076">
    <property type="protein sequence ID" value="SUZ69959.1"/>
    <property type="molecule type" value="Genomic_DNA"/>
</dbReference>
<dbReference type="PANTHER" id="PTHR35005:SF1">
    <property type="entry name" value="2-AMINO-5-FORMYLAMINO-6-RIBOSYLAMINOPYRIMIDIN-4(3H)-ONE 5'-MONOPHOSPHATE DEFORMYLASE"/>
    <property type="match status" value="1"/>
</dbReference>
<gene>
    <name evidence="6" type="ORF">METZ01_LOCUS22813</name>
</gene>
<dbReference type="GO" id="GO:0046872">
    <property type="term" value="F:metal ion binding"/>
    <property type="evidence" value="ECO:0007669"/>
    <property type="project" value="UniProtKB-KW"/>
</dbReference>
<reference evidence="6" key="1">
    <citation type="submission" date="2018-05" db="EMBL/GenBank/DDBJ databases">
        <authorList>
            <person name="Lanie J.A."/>
            <person name="Ng W.-L."/>
            <person name="Kazmierczak K.M."/>
            <person name="Andrzejewski T.M."/>
            <person name="Davidsen T.M."/>
            <person name="Wayne K.J."/>
            <person name="Tettelin H."/>
            <person name="Glass J.I."/>
            <person name="Rusch D."/>
            <person name="Podicherti R."/>
            <person name="Tsui H.-C.T."/>
            <person name="Winkler M.E."/>
        </authorList>
    </citation>
    <scope>NUCLEOTIDE SEQUENCE</scope>
</reference>
<organism evidence="6">
    <name type="scientific">marine metagenome</name>
    <dbReference type="NCBI Taxonomy" id="408172"/>
    <lineage>
        <taxon>unclassified sequences</taxon>
        <taxon>metagenomes</taxon>
        <taxon>ecological metagenomes</taxon>
    </lineage>
</organism>
<dbReference type="GO" id="GO:0009231">
    <property type="term" value="P:riboflavin biosynthetic process"/>
    <property type="evidence" value="ECO:0007669"/>
    <property type="project" value="TreeGrafter"/>
</dbReference>
<protein>
    <recommendedName>
        <fullName evidence="7">Creatininase</fullName>
    </recommendedName>
</protein>
<dbReference type="InterPro" id="IPR003785">
    <property type="entry name" value="Creatininase/forma_Hydrolase"/>
</dbReference>
<feature type="region of interest" description="Disordered" evidence="5">
    <location>
        <begin position="309"/>
        <end position="340"/>
    </location>
</feature>
<dbReference type="Pfam" id="PF02633">
    <property type="entry name" value="Creatininase"/>
    <property type="match status" value="2"/>
</dbReference>
<sequence>VPKTDLPETTMNTALTVSFALVVSTPFLAQQLRAQESLGGGQCEANVYNCANTPNPLPVAKTVWVEEMTWMDVRDALDAGMTTVLIPTGGMEPNGPWLAAGKHNYVLHANCEAVARQLGDALCAPVIPFVPEGNIEPPSGHMRSPGTISTRQETFEAMLTDVAHSFRMHGFETIIFFGDSGGNQGGQRAVASRLTERWSGSPIVAHIQEYYDYASASQYLEDEHGVIWGEGDNLHDDPTISLNMFIDDPASIRWAERVEAGLATINGVSLADRVENLELARALVAFRATQTVAAIDAAIENGGTLPLPIRSPRAGGGAAGAQAQRPAPDPRTMGGGDCRQNAYNCSDTPNPLPVANTVWLGEMTWMDIRDALAAGKTTAIIATGGVEPNGPWLVTGKHNYVLDANCEAIARNLGNALCAPIVKWVPEGDIEPRSGHMRSPGTISLRQETFEALLTDIAHSLKVHGFENIILIGDSGGNRSGMNNVAGTLTAQWAGEARVIHIPEYYRAPEGSRDVLRERGLLTDGPGDGLHDDPTITLNMMASDPSSVRWAQRMETGQATIDGFSLEDLERSLMLGREISEARAARTADLIRERTR</sequence>
<dbReference type="InterPro" id="IPR024087">
    <property type="entry name" value="Creatininase-like_sf"/>
</dbReference>
<keyword evidence="4" id="KW-0862">Zinc</keyword>